<gene>
    <name evidence="3" type="ORF">AQI95_32670</name>
</gene>
<feature type="compositionally biased region" description="Low complexity" evidence="2">
    <location>
        <begin position="284"/>
        <end position="299"/>
    </location>
</feature>
<organism evidence="3 4">
    <name type="scientific">Streptomyces yokosukanensis</name>
    <dbReference type="NCBI Taxonomy" id="67386"/>
    <lineage>
        <taxon>Bacteria</taxon>
        <taxon>Bacillati</taxon>
        <taxon>Actinomycetota</taxon>
        <taxon>Actinomycetes</taxon>
        <taxon>Kitasatosporales</taxon>
        <taxon>Streptomycetaceae</taxon>
        <taxon>Streptomyces</taxon>
    </lineage>
</organism>
<keyword evidence="4" id="KW-1185">Reference proteome</keyword>
<dbReference type="RefSeq" id="WP_067132246.1">
    <property type="nucleotide sequence ID" value="NZ_JBFACD010000027.1"/>
</dbReference>
<dbReference type="InterPro" id="IPR011042">
    <property type="entry name" value="6-blade_b-propeller_TolB-like"/>
</dbReference>
<dbReference type="Pfam" id="PF07676">
    <property type="entry name" value="PD40"/>
    <property type="match status" value="3"/>
</dbReference>
<evidence type="ECO:0000313" key="4">
    <source>
        <dbReference type="Proteomes" id="UP000053127"/>
    </source>
</evidence>
<feature type="compositionally biased region" description="Basic residues" evidence="2">
    <location>
        <begin position="327"/>
        <end position="337"/>
    </location>
</feature>
<dbReference type="Gene3D" id="2.120.10.30">
    <property type="entry name" value="TolB, C-terminal domain"/>
    <property type="match status" value="1"/>
</dbReference>
<evidence type="ECO:0000256" key="2">
    <source>
        <dbReference type="SAM" id="MobiDB-lite"/>
    </source>
</evidence>
<accession>A0A101NXT0</accession>
<evidence type="ECO:0000313" key="3">
    <source>
        <dbReference type="EMBL" id="KUN01220.1"/>
    </source>
</evidence>
<evidence type="ECO:0000256" key="1">
    <source>
        <dbReference type="ARBA" id="ARBA00009820"/>
    </source>
</evidence>
<dbReference type="PANTHER" id="PTHR36842:SF1">
    <property type="entry name" value="PROTEIN TOLB"/>
    <property type="match status" value="1"/>
</dbReference>
<sequence>MAAAGLVAGARARAQATTDAAVPDGSGVRAARTGRVLTYTRTTGGSVTGCRGGGALIAEVQEVLWRVPRAGGRAVQVTGWELEATRPALSPDGTSLAVCGCRGGGFHLWTLRPDGSGPRRLTDGPWDDRGVAWSPDGTRLAFSSERGGDAVAGACYGLWVLDRAGGRPRRVTGGDHEDFDPAWSADGRSLVCVRAAHTPGGGNDGGRSLVRVPLSGGPAEVLRTVAGGRLTGPSVSPSGRIAYVHLTGTGAPGSAVLYVGDVRIRVRSVSSTATPTPARPPTAPGRASPRSRTASTTSACLGRSAVRRGPPLGGGRLRGAARPPAARLRRTRRRRAPRTAWAAPIAPATVSGVRSGAPPPWTSTS</sequence>
<dbReference type="Proteomes" id="UP000053127">
    <property type="component" value="Unassembled WGS sequence"/>
</dbReference>
<comment type="similarity">
    <text evidence="1">Belongs to the TolB family.</text>
</comment>
<protein>
    <recommendedName>
        <fullName evidence="5">Dipeptidylpeptidase IV N-terminal domain-containing protein</fullName>
    </recommendedName>
</protein>
<evidence type="ECO:0008006" key="5">
    <source>
        <dbReference type="Google" id="ProtNLM"/>
    </source>
</evidence>
<reference evidence="3 4" key="1">
    <citation type="submission" date="2015-10" db="EMBL/GenBank/DDBJ databases">
        <title>Draft genome sequence of Streptomyces yokosukanensis DSM 40224, type strain for the species Streptomyces yokosukanensis.</title>
        <authorList>
            <person name="Ruckert C."/>
            <person name="Winkler A."/>
            <person name="Kalinowski J."/>
            <person name="Kampfer P."/>
            <person name="Glaeser S."/>
        </authorList>
    </citation>
    <scope>NUCLEOTIDE SEQUENCE [LARGE SCALE GENOMIC DNA]</scope>
    <source>
        <strain evidence="3 4">DSM 40224</strain>
    </source>
</reference>
<dbReference type="PANTHER" id="PTHR36842">
    <property type="entry name" value="PROTEIN TOLB HOMOLOG"/>
    <property type="match status" value="1"/>
</dbReference>
<dbReference type="SUPFAM" id="SSF82171">
    <property type="entry name" value="DPP6 N-terminal domain-like"/>
    <property type="match status" value="1"/>
</dbReference>
<dbReference type="EMBL" id="LMWN01000044">
    <property type="protein sequence ID" value="KUN01220.1"/>
    <property type="molecule type" value="Genomic_DNA"/>
</dbReference>
<feature type="compositionally biased region" description="Low complexity" evidence="2">
    <location>
        <begin position="338"/>
        <end position="349"/>
    </location>
</feature>
<dbReference type="InterPro" id="IPR011659">
    <property type="entry name" value="WD40"/>
</dbReference>
<feature type="region of interest" description="Disordered" evidence="2">
    <location>
        <begin position="269"/>
        <end position="365"/>
    </location>
</feature>
<dbReference type="AlphaFoldDB" id="A0A101NXT0"/>
<comment type="caution">
    <text evidence="3">The sequence shown here is derived from an EMBL/GenBank/DDBJ whole genome shotgun (WGS) entry which is preliminary data.</text>
</comment>
<dbReference type="STRING" id="67386.AQI95_32670"/>
<name>A0A101NXT0_9ACTN</name>
<proteinExistence type="inferred from homology"/>